<keyword evidence="7" id="KW-0067">ATP-binding</keyword>
<dbReference type="RefSeq" id="WP_197525712.1">
    <property type="nucleotide sequence ID" value="NZ_SJPQ01000002.1"/>
</dbReference>
<dbReference type="Proteomes" id="UP000315440">
    <property type="component" value="Unassembled WGS sequence"/>
</dbReference>
<dbReference type="SMART" id="SM00046">
    <property type="entry name" value="DAGKc"/>
    <property type="match status" value="1"/>
</dbReference>
<keyword evidence="4" id="KW-0479">Metal-binding</keyword>
<gene>
    <name evidence="13" type="primary">dagK_1</name>
    <name evidence="13" type="ORF">Mal64_25560</name>
</gene>
<evidence type="ECO:0000256" key="6">
    <source>
        <dbReference type="ARBA" id="ARBA00022777"/>
    </source>
</evidence>
<evidence type="ECO:0000256" key="7">
    <source>
        <dbReference type="ARBA" id="ARBA00022840"/>
    </source>
</evidence>
<evidence type="ECO:0000256" key="5">
    <source>
        <dbReference type="ARBA" id="ARBA00022741"/>
    </source>
</evidence>
<dbReference type="GO" id="GO:0005524">
    <property type="term" value="F:ATP binding"/>
    <property type="evidence" value="ECO:0007669"/>
    <property type="project" value="UniProtKB-KW"/>
</dbReference>
<keyword evidence="2" id="KW-0444">Lipid biosynthesis</keyword>
<organism evidence="13 14">
    <name type="scientific">Pseudobythopirellula maris</name>
    <dbReference type="NCBI Taxonomy" id="2527991"/>
    <lineage>
        <taxon>Bacteria</taxon>
        <taxon>Pseudomonadati</taxon>
        <taxon>Planctomycetota</taxon>
        <taxon>Planctomycetia</taxon>
        <taxon>Pirellulales</taxon>
        <taxon>Lacipirellulaceae</taxon>
        <taxon>Pseudobythopirellula</taxon>
    </lineage>
</organism>
<evidence type="ECO:0000256" key="9">
    <source>
        <dbReference type="ARBA" id="ARBA00023098"/>
    </source>
</evidence>
<evidence type="ECO:0000256" key="11">
    <source>
        <dbReference type="ARBA" id="ARBA00023264"/>
    </source>
</evidence>
<dbReference type="InterPro" id="IPR005218">
    <property type="entry name" value="Diacylglycerol/lipid_kinase"/>
</dbReference>
<proteinExistence type="predicted"/>
<dbReference type="GO" id="GO:0004143">
    <property type="term" value="F:ATP-dependent diacylglycerol kinase activity"/>
    <property type="evidence" value="ECO:0007669"/>
    <property type="project" value="UniProtKB-EC"/>
</dbReference>
<dbReference type="GO" id="GO:0046872">
    <property type="term" value="F:metal ion binding"/>
    <property type="evidence" value="ECO:0007669"/>
    <property type="project" value="UniProtKB-KW"/>
</dbReference>
<dbReference type="EC" id="2.7.1.107" evidence="13"/>
<keyword evidence="5" id="KW-0547">Nucleotide-binding</keyword>
<dbReference type="NCBIfam" id="TIGR00147">
    <property type="entry name" value="YegS/Rv2252/BmrU family lipid kinase"/>
    <property type="match status" value="1"/>
</dbReference>
<dbReference type="InterPro" id="IPR001206">
    <property type="entry name" value="Diacylglycerol_kinase_cat_dom"/>
</dbReference>
<keyword evidence="3 13" id="KW-0808">Transferase</keyword>
<dbReference type="PANTHER" id="PTHR12358:SF106">
    <property type="entry name" value="LIPID KINASE YEGS"/>
    <property type="match status" value="1"/>
</dbReference>
<evidence type="ECO:0000313" key="13">
    <source>
        <dbReference type="EMBL" id="TWT89064.1"/>
    </source>
</evidence>
<evidence type="ECO:0000256" key="8">
    <source>
        <dbReference type="ARBA" id="ARBA00022842"/>
    </source>
</evidence>
<feature type="domain" description="DAGKc" evidence="12">
    <location>
        <begin position="9"/>
        <end position="137"/>
    </location>
</feature>
<evidence type="ECO:0000256" key="3">
    <source>
        <dbReference type="ARBA" id="ARBA00022679"/>
    </source>
</evidence>
<dbReference type="GO" id="GO:0005886">
    <property type="term" value="C:plasma membrane"/>
    <property type="evidence" value="ECO:0007669"/>
    <property type="project" value="TreeGrafter"/>
</dbReference>
<dbReference type="Pfam" id="PF00781">
    <property type="entry name" value="DAGK_cat"/>
    <property type="match status" value="1"/>
</dbReference>
<keyword evidence="10" id="KW-0594">Phospholipid biosynthesis</keyword>
<keyword evidence="8" id="KW-0460">Magnesium</keyword>
<dbReference type="InterPro" id="IPR050187">
    <property type="entry name" value="Lipid_Phosphate_FormReg"/>
</dbReference>
<evidence type="ECO:0000256" key="2">
    <source>
        <dbReference type="ARBA" id="ARBA00022516"/>
    </source>
</evidence>
<dbReference type="PROSITE" id="PS50146">
    <property type="entry name" value="DAGK"/>
    <property type="match status" value="1"/>
</dbReference>
<evidence type="ECO:0000313" key="14">
    <source>
        <dbReference type="Proteomes" id="UP000315440"/>
    </source>
</evidence>
<comment type="caution">
    <text evidence="13">The sequence shown here is derived from an EMBL/GenBank/DDBJ whole genome shotgun (WGS) entry which is preliminary data.</text>
</comment>
<evidence type="ECO:0000256" key="1">
    <source>
        <dbReference type="ARBA" id="ARBA00001946"/>
    </source>
</evidence>
<dbReference type="EMBL" id="SJPQ01000002">
    <property type="protein sequence ID" value="TWT89064.1"/>
    <property type="molecule type" value="Genomic_DNA"/>
</dbReference>
<dbReference type="AlphaFoldDB" id="A0A5C5ZNH5"/>
<dbReference type="Gene3D" id="3.40.50.10330">
    <property type="entry name" value="Probable inorganic polyphosphate/atp-NAD kinase, domain 1"/>
    <property type="match status" value="1"/>
</dbReference>
<protein>
    <submittedName>
        <fullName evidence="13">Diacylglycerol kinase</fullName>
        <ecNumber evidence="13">2.7.1.107</ecNumber>
    </submittedName>
</protein>
<dbReference type="InterPro" id="IPR016064">
    <property type="entry name" value="NAD/diacylglycerol_kinase_sf"/>
</dbReference>
<keyword evidence="6 13" id="KW-0418">Kinase</keyword>
<keyword evidence="11" id="KW-1208">Phospholipid metabolism</keyword>
<evidence type="ECO:0000256" key="10">
    <source>
        <dbReference type="ARBA" id="ARBA00023209"/>
    </source>
</evidence>
<dbReference type="GO" id="GO:0008654">
    <property type="term" value="P:phospholipid biosynthetic process"/>
    <property type="evidence" value="ECO:0007669"/>
    <property type="project" value="UniProtKB-KW"/>
</dbReference>
<sequence>MKTELPDRLVSTPACFIVNPSAGRGAVAELEKAINRTFGDQGEVYTTKQPGEAQEIVSKAGSEGRLVVAAGGDGTVNAIINAAMAAPERPTLGVVPLGTANNFCRSLGVPLNLEEAVRCVRDGTASGVDLVEVRTEQKKLYYATVATAGNADRVIDALEENEKQQWGAWCYLRAALPILTDLQAYPLRVEADGEPMGDFRIWNLLVANTRYAGGGIDVAPHAALDNGLLDLVLISEGPGLDLLSLTSGYLTSGYLEHERVTHRQATRVTVRSERELRWLVDGEMIAGSDFEFAVAPRALQVLRPTE</sequence>
<dbReference type="InterPro" id="IPR045540">
    <property type="entry name" value="YegS/DAGK_C"/>
</dbReference>
<evidence type="ECO:0000259" key="12">
    <source>
        <dbReference type="PROSITE" id="PS50146"/>
    </source>
</evidence>
<dbReference type="SUPFAM" id="SSF111331">
    <property type="entry name" value="NAD kinase/diacylglycerol kinase-like"/>
    <property type="match status" value="1"/>
</dbReference>
<accession>A0A5C5ZNH5</accession>
<reference evidence="13 14" key="1">
    <citation type="submission" date="2019-02" db="EMBL/GenBank/DDBJ databases">
        <title>Deep-cultivation of Planctomycetes and their phenomic and genomic characterization uncovers novel biology.</title>
        <authorList>
            <person name="Wiegand S."/>
            <person name="Jogler M."/>
            <person name="Boedeker C."/>
            <person name="Pinto D."/>
            <person name="Vollmers J."/>
            <person name="Rivas-Marin E."/>
            <person name="Kohn T."/>
            <person name="Peeters S.H."/>
            <person name="Heuer A."/>
            <person name="Rast P."/>
            <person name="Oberbeckmann S."/>
            <person name="Bunk B."/>
            <person name="Jeske O."/>
            <person name="Meyerdierks A."/>
            <person name="Storesund J.E."/>
            <person name="Kallscheuer N."/>
            <person name="Luecker S."/>
            <person name="Lage O.M."/>
            <person name="Pohl T."/>
            <person name="Merkel B.J."/>
            <person name="Hornburger P."/>
            <person name="Mueller R.-W."/>
            <person name="Bruemmer F."/>
            <person name="Labrenz M."/>
            <person name="Spormann A.M."/>
            <person name="Op Den Camp H."/>
            <person name="Overmann J."/>
            <person name="Amann R."/>
            <person name="Jetten M.S.M."/>
            <person name="Mascher T."/>
            <person name="Medema M.H."/>
            <person name="Devos D.P."/>
            <person name="Kaster A.-K."/>
            <person name="Ovreas L."/>
            <person name="Rohde M."/>
            <person name="Galperin M.Y."/>
            <person name="Jogler C."/>
        </authorList>
    </citation>
    <scope>NUCLEOTIDE SEQUENCE [LARGE SCALE GENOMIC DNA]</scope>
    <source>
        <strain evidence="13 14">Mal64</strain>
    </source>
</reference>
<evidence type="ECO:0000256" key="4">
    <source>
        <dbReference type="ARBA" id="ARBA00022723"/>
    </source>
</evidence>
<dbReference type="Gene3D" id="2.60.200.40">
    <property type="match status" value="1"/>
</dbReference>
<name>A0A5C5ZNH5_9BACT</name>
<dbReference type="Pfam" id="PF19279">
    <property type="entry name" value="YegS_C"/>
    <property type="match status" value="1"/>
</dbReference>
<comment type="cofactor">
    <cofactor evidence="1">
        <name>Mg(2+)</name>
        <dbReference type="ChEBI" id="CHEBI:18420"/>
    </cofactor>
</comment>
<dbReference type="InterPro" id="IPR017438">
    <property type="entry name" value="ATP-NAD_kinase_N"/>
</dbReference>
<keyword evidence="9" id="KW-0443">Lipid metabolism</keyword>
<dbReference type="PANTHER" id="PTHR12358">
    <property type="entry name" value="SPHINGOSINE KINASE"/>
    <property type="match status" value="1"/>
</dbReference>
<keyword evidence="14" id="KW-1185">Reference proteome</keyword>